<dbReference type="CDD" id="cd00130">
    <property type="entry name" value="PAS"/>
    <property type="match status" value="1"/>
</dbReference>
<dbReference type="SUPFAM" id="SSF47384">
    <property type="entry name" value="Homodimeric domain of signal transducing histidine kinase"/>
    <property type="match status" value="1"/>
</dbReference>
<evidence type="ECO:0000256" key="2">
    <source>
        <dbReference type="ARBA" id="ARBA00012438"/>
    </source>
</evidence>
<dbReference type="PROSITE" id="PS50109">
    <property type="entry name" value="HIS_KIN"/>
    <property type="match status" value="1"/>
</dbReference>
<dbReference type="InterPro" id="IPR005467">
    <property type="entry name" value="His_kinase_dom"/>
</dbReference>
<keyword evidence="7" id="KW-0067">ATP-binding</keyword>
<evidence type="ECO:0000313" key="13">
    <source>
        <dbReference type="Proteomes" id="UP000197361"/>
    </source>
</evidence>
<keyword evidence="6" id="KW-0418">Kinase</keyword>
<dbReference type="Gene3D" id="3.30.450.20">
    <property type="entry name" value="PAS domain"/>
    <property type="match status" value="2"/>
</dbReference>
<accession>A0A246K2I9</accession>
<dbReference type="InterPro" id="IPR036097">
    <property type="entry name" value="HisK_dim/P_sf"/>
</dbReference>
<dbReference type="SUPFAM" id="SSF55785">
    <property type="entry name" value="PYP-like sensor domain (PAS domain)"/>
    <property type="match status" value="2"/>
</dbReference>
<dbReference type="Proteomes" id="UP000197361">
    <property type="component" value="Unassembled WGS sequence"/>
</dbReference>
<keyword evidence="5" id="KW-0547">Nucleotide-binding</keyword>
<evidence type="ECO:0000259" key="11">
    <source>
        <dbReference type="PROSITE" id="PS50113"/>
    </source>
</evidence>
<dbReference type="GO" id="GO:0000155">
    <property type="term" value="F:phosphorelay sensor kinase activity"/>
    <property type="evidence" value="ECO:0007669"/>
    <property type="project" value="InterPro"/>
</dbReference>
<evidence type="ECO:0000256" key="6">
    <source>
        <dbReference type="ARBA" id="ARBA00022777"/>
    </source>
</evidence>
<dbReference type="OrthoDB" id="9789238at2"/>
<name>A0A246K2I9_9SPHN</name>
<dbReference type="EMBL" id="NISK01000001">
    <property type="protein sequence ID" value="OWQ99722.1"/>
    <property type="molecule type" value="Genomic_DNA"/>
</dbReference>
<dbReference type="AlphaFoldDB" id="A0A246K2I9"/>
<evidence type="ECO:0000256" key="1">
    <source>
        <dbReference type="ARBA" id="ARBA00000085"/>
    </source>
</evidence>
<dbReference type="PRINTS" id="PR00344">
    <property type="entry name" value="BCTRLSENSOR"/>
</dbReference>
<dbReference type="PROSITE" id="PS50113">
    <property type="entry name" value="PAC"/>
    <property type="match status" value="1"/>
</dbReference>
<reference evidence="12 13" key="1">
    <citation type="journal article" date="2010" name="Int. J. Syst. Evol. Microbiol.">
        <title>Sphingopyxis bauzanensis sp. nov., a psychrophilic bacterium isolated from soil.</title>
        <authorList>
            <person name="Zhang D.C."/>
            <person name="Liu H.C."/>
            <person name="Xin Y.H."/>
            <person name="Zhou Y.G."/>
            <person name="Schinner F."/>
            <person name="Margesin R."/>
        </authorList>
    </citation>
    <scope>NUCLEOTIDE SEQUENCE [LARGE SCALE GENOMIC DNA]</scope>
    <source>
        <strain evidence="12 13">DSM 22271</strain>
    </source>
</reference>
<evidence type="ECO:0000256" key="5">
    <source>
        <dbReference type="ARBA" id="ARBA00022741"/>
    </source>
</evidence>
<dbReference type="Pfam" id="PF08448">
    <property type="entry name" value="PAS_4"/>
    <property type="match status" value="1"/>
</dbReference>
<dbReference type="InterPro" id="IPR004358">
    <property type="entry name" value="Sig_transdc_His_kin-like_C"/>
</dbReference>
<dbReference type="InterPro" id="IPR003594">
    <property type="entry name" value="HATPase_dom"/>
</dbReference>
<dbReference type="InterPro" id="IPR003661">
    <property type="entry name" value="HisK_dim/P_dom"/>
</dbReference>
<keyword evidence="8" id="KW-0902">Two-component regulatory system</keyword>
<evidence type="ECO:0000256" key="8">
    <source>
        <dbReference type="ARBA" id="ARBA00023012"/>
    </source>
</evidence>
<gene>
    <name evidence="12" type="ORF">CDQ92_06455</name>
</gene>
<dbReference type="InterPro" id="IPR000700">
    <property type="entry name" value="PAS-assoc_C"/>
</dbReference>
<evidence type="ECO:0000256" key="7">
    <source>
        <dbReference type="ARBA" id="ARBA00022840"/>
    </source>
</evidence>
<dbReference type="PROSITE" id="PS50112">
    <property type="entry name" value="PAS"/>
    <property type="match status" value="1"/>
</dbReference>
<dbReference type="InterPro" id="IPR036890">
    <property type="entry name" value="HATPase_C_sf"/>
</dbReference>
<sequence length="516" mass="56497">MGKQENSVASHIPKSVPPFVVAAEPARIPVIFVKDSAQIDSVIFANQSFLSLTGLTHADVLGRPIAAVLGALTDPATLTKIGKIMRAGPPAVWEMPCHRHNGSAFFVSVLATSVCSEKNEHLQTCLSFYLLDEGFERLLNIPSEARAIYEKTPGFIAYGEGPEHRFSFANESYKKFVGCDKLEGLTVAEAMPDIAAQGFVAVLDRVFQTGEPYRGESVPFDLPDRESGQKVRRYADFIYHPIRNENRQIVGIFCEGYDVTERRMAEAKVELLQAELRHSSRVNAMGTMAATLAHELNQPLSAIANYSAACLRLIDPADEKAALLLEAVRAINVTSQRAGNIIRGLRNLASRRESSRVTFDLKTTLEESLNLVRSGMSRDITAKIDIPDGLEIYADPVQIQQVVVNLLHNACDAVRDAQVKEISLEAVAAGREVEIIVRDTGSGVSVEAANHIFNWSETTKEGGMGLGLSICRTIVESHRGRIWLQETSSTGSAFHFTIPKSPMPLSDKRSGKIPKI</sequence>
<dbReference type="EC" id="2.7.13.3" evidence="2"/>
<dbReference type="Pfam" id="PF13426">
    <property type="entry name" value="PAS_9"/>
    <property type="match status" value="1"/>
</dbReference>
<dbReference type="Pfam" id="PF00512">
    <property type="entry name" value="HisKA"/>
    <property type="match status" value="1"/>
</dbReference>
<organism evidence="12 13">
    <name type="scientific">Sphingopyxis bauzanensis</name>
    <dbReference type="NCBI Taxonomy" id="651663"/>
    <lineage>
        <taxon>Bacteria</taxon>
        <taxon>Pseudomonadati</taxon>
        <taxon>Pseudomonadota</taxon>
        <taxon>Alphaproteobacteria</taxon>
        <taxon>Sphingomonadales</taxon>
        <taxon>Sphingomonadaceae</taxon>
        <taxon>Sphingopyxis</taxon>
    </lineage>
</organism>
<dbReference type="SMART" id="SM00388">
    <property type="entry name" value="HisKA"/>
    <property type="match status" value="1"/>
</dbReference>
<comment type="caution">
    <text evidence="12">The sequence shown here is derived from an EMBL/GenBank/DDBJ whole genome shotgun (WGS) entry which is preliminary data.</text>
</comment>
<dbReference type="InterPro" id="IPR035965">
    <property type="entry name" value="PAS-like_dom_sf"/>
</dbReference>
<dbReference type="PANTHER" id="PTHR43065">
    <property type="entry name" value="SENSOR HISTIDINE KINASE"/>
    <property type="match status" value="1"/>
</dbReference>
<keyword evidence="13" id="KW-1185">Reference proteome</keyword>
<evidence type="ECO:0000259" key="10">
    <source>
        <dbReference type="PROSITE" id="PS50112"/>
    </source>
</evidence>
<dbReference type="InterPro" id="IPR013656">
    <property type="entry name" value="PAS_4"/>
</dbReference>
<feature type="domain" description="Histidine kinase" evidence="9">
    <location>
        <begin position="291"/>
        <end position="502"/>
    </location>
</feature>
<evidence type="ECO:0000256" key="4">
    <source>
        <dbReference type="ARBA" id="ARBA00022679"/>
    </source>
</evidence>
<dbReference type="RefSeq" id="WP_088440465.1">
    <property type="nucleotide sequence ID" value="NZ_BMMC01000005.1"/>
</dbReference>
<feature type="domain" description="PAC" evidence="11">
    <location>
        <begin position="216"/>
        <end position="271"/>
    </location>
</feature>
<dbReference type="Gene3D" id="3.30.565.10">
    <property type="entry name" value="Histidine kinase-like ATPase, C-terminal domain"/>
    <property type="match status" value="1"/>
</dbReference>
<proteinExistence type="predicted"/>
<comment type="catalytic activity">
    <reaction evidence="1">
        <text>ATP + protein L-histidine = ADP + protein N-phospho-L-histidine.</text>
        <dbReference type="EC" id="2.7.13.3"/>
    </reaction>
</comment>
<dbReference type="Gene3D" id="1.10.287.130">
    <property type="match status" value="1"/>
</dbReference>
<dbReference type="SUPFAM" id="SSF55874">
    <property type="entry name" value="ATPase domain of HSP90 chaperone/DNA topoisomerase II/histidine kinase"/>
    <property type="match status" value="1"/>
</dbReference>
<dbReference type="Pfam" id="PF02518">
    <property type="entry name" value="HATPase_c"/>
    <property type="match status" value="1"/>
</dbReference>
<evidence type="ECO:0000313" key="12">
    <source>
        <dbReference type="EMBL" id="OWQ99722.1"/>
    </source>
</evidence>
<keyword evidence="3" id="KW-0597">Phosphoprotein</keyword>
<evidence type="ECO:0000259" key="9">
    <source>
        <dbReference type="PROSITE" id="PS50109"/>
    </source>
</evidence>
<evidence type="ECO:0000256" key="3">
    <source>
        <dbReference type="ARBA" id="ARBA00022553"/>
    </source>
</evidence>
<dbReference type="GO" id="GO:0005524">
    <property type="term" value="F:ATP binding"/>
    <property type="evidence" value="ECO:0007669"/>
    <property type="project" value="UniProtKB-KW"/>
</dbReference>
<keyword evidence="4" id="KW-0808">Transferase</keyword>
<feature type="domain" description="PAS" evidence="10">
    <location>
        <begin position="31"/>
        <end position="75"/>
    </location>
</feature>
<dbReference type="CDD" id="cd00082">
    <property type="entry name" value="HisKA"/>
    <property type="match status" value="1"/>
</dbReference>
<dbReference type="PANTHER" id="PTHR43065:SF10">
    <property type="entry name" value="PEROXIDE STRESS-ACTIVATED HISTIDINE KINASE MAK3"/>
    <property type="match status" value="1"/>
</dbReference>
<dbReference type="InterPro" id="IPR000014">
    <property type="entry name" value="PAS"/>
</dbReference>
<protein>
    <recommendedName>
        <fullName evidence="2">histidine kinase</fullName>
        <ecNumber evidence="2">2.7.13.3</ecNumber>
    </recommendedName>
</protein>
<dbReference type="SMART" id="SM00387">
    <property type="entry name" value="HATPase_c"/>
    <property type="match status" value="1"/>
</dbReference>